<evidence type="ECO:0000313" key="6">
    <source>
        <dbReference type="EMBL" id="WOH36102.1"/>
    </source>
</evidence>
<dbReference type="InterPro" id="IPR036390">
    <property type="entry name" value="WH_DNA-bd_sf"/>
</dbReference>
<dbReference type="EMBL" id="CP136600">
    <property type="protein sequence ID" value="WOH36102.1"/>
    <property type="molecule type" value="Genomic_DNA"/>
</dbReference>
<evidence type="ECO:0000256" key="4">
    <source>
        <dbReference type="ARBA" id="ARBA00023163"/>
    </source>
</evidence>
<evidence type="ECO:0000256" key="3">
    <source>
        <dbReference type="ARBA" id="ARBA00023125"/>
    </source>
</evidence>
<sequence>MLPEFKIAQLRHFVWVAELKGFHNAAEKACRTQPAISLSIRDLENKLGTKVFEKRNAKTTMTELTPFGKHFLPKAKELIAHHDSISQDMALLREHKAGHLRLASVPSIACRMLPELLSKFAENLPELHISFYDDNSEAVLRKVEKQQVDIGISSLPLGHEHADILFTPIWQDQIGVVCRNDHPLADAAEVHWKELRKRRLISNGTSRLLEDTEAEPLLGDSQFYISNMLSLTAMLEAGLGITTLPWFAFPQESTKLRFIPLSAPKVLRQIGIVQLKNKSLSPAAQALADFIIEQNSNEQESS</sequence>
<dbReference type="SUPFAM" id="SSF53850">
    <property type="entry name" value="Periplasmic binding protein-like II"/>
    <property type="match status" value="1"/>
</dbReference>
<organism evidence="6 7">
    <name type="scientific">Thalassotalea fonticola</name>
    <dbReference type="NCBI Taxonomy" id="3065649"/>
    <lineage>
        <taxon>Bacteria</taxon>
        <taxon>Pseudomonadati</taxon>
        <taxon>Pseudomonadota</taxon>
        <taxon>Gammaproteobacteria</taxon>
        <taxon>Alteromonadales</taxon>
        <taxon>Colwelliaceae</taxon>
        <taxon>Thalassotalea</taxon>
    </lineage>
</organism>
<evidence type="ECO:0000259" key="5">
    <source>
        <dbReference type="PROSITE" id="PS50931"/>
    </source>
</evidence>
<comment type="similarity">
    <text evidence="1">Belongs to the LysR transcriptional regulatory family.</text>
</comment>
<dbReference type="SUPFAM" id="SSF46785">
    <property type="entry name" value="Winged helix' DNA-binding domain"/>
    <property type="match status" value="1"/>
</dbReference>
<dbReference type="PROSITE" id="PS50931">
    <property type="entry name" value="HTH_LYSR"/>
    <property type="match status" value="1"/>
</dbReference>
<dbReference type="InterPro" id="IPR000847">
    <property type="entry name" value="LysR_HTH_N"/>
</dbReference>
<evidence type="ECO:0000313" key="7">
    <source>
        <dbReference type="Proteomes" id="UP001301442"/>
    </source>
</evidence>
<keyword evidence="4" id="KW-0804">Transcription</keyword>
<keyword evidence="7" id="KW-1185">Reference proteome</keyword>
<dbReference type="CDD" id="cd08440">
    <property type="entry name" value="PBP2_LTTR_like_4"/>
    <property type="match status" value="1"/>
</dbReference>
<dbReference type="InterPro" id="IPR050950">
    <property type="entry name" value="HTH-type_LysR_regulators"/>
</dbReference>
<proteinExistence type="inferred from homology"/>
<dbReference type="Pfam" id="PF03466">
    <property type="entry name" value="LysR_substrate"/>
    <property type="match status" value="1"/>
</dbReference>
<dbReference type="Pfam" id="PF00126">
    <property type="entry name" value="HTH_1"/>
    <property type="match status" value="1"/>
</dbReference>
<protein>
    <submittedName>
        <fullName evidence="6">LysR substrate-binding domain-containing protein</fullName>
    </submittedName>
</protein>
<reference evidence="6 7" key="1">
    <citation type="submission" date="2023-09" db="EMBL/GenBank/DDBJ databases">
        <authorList>
            <person name="Qi X."/>
        </authorList>
    </citation>
    <scope>NUCLEOTIDE SEQUENCE [LARGE SCALE GENOMIC DNA]</scope>
    <source>
        <strain evidence="6 7">S1-1</strain>
    </source>
</reference>
<dbReference type="RefSeq" id="WP_348394916.1">
    <property type="nucleotide sequence ID" value="NZ_CP136600.1"/>
</dbReference>
<dbReference type="PANTHER" id="PTHR30419">
    <property type="entry name" value="HTH-TYPE TRANSCRIPTIONAL REGULATOR YBHD"/>
    <property type="match status" value="1"/>
</dbReference>
<accession>A0ABZ0GJS3</accession>
<feature type="domain" description="HTH lysR-type" evidence="5">
    <location>
        <begin position="5"/>
        <end position="62"/>
    </location>
</feature>
<gene>
    <name evidence="6" type="ORF">RI844_12050</name>
</gene>
<dbReference type="Gene3D" id="3.40.190.10">
    <property type="entry name" value="Periplasmic binding protein-like II"/>
    <property type="match status" value="2"/>
</dbReference>
<keyword evidence="3" id="KW-0238">DNA-binding</keyword>
<dbReference type="Gene3D" id="1.10.10.10">
    <property type="entry name" value="Winged helix-like DNA-binding domain superfamily/Winged helix DNA-binding domain"/>
    <property type="match status" value="1"/>
</dbReference>
<dbReference type="InterPro" id="IPR005119">
    <property type="entry name" value="LysR_subst-bd"/>
</dbReference>
<dbReference type="InterPro" id="IPR036388">
    <property type="entry name" value="WH-like_DNA-bd_sf"/>
</dbReference>
<dbReference type="Proteomes" id="UP001301442">
    <property type="component" value="Chromosome"/>
</dbReference>
<name>A0ABZ0GJS3_9GAMM</name>
<evidence type="ECO:0000256" key="1">
    <source>
        <dbReference type="ARBA" id="ARBA00009437"/>
    </source>
</evidence>
<dbReference type="PRINTS" id="PR00039">
    <property type="entry name" value="HTHLYSR"/>
</dbReference>
<evidence type="ECO:0000256" key="2">
    <source>
        <dbReference type="ARBA" id="ARBA00023015"/>
    </source>
</evidence>
<keyword evidence="2" id="KW-0805">Transcription regulation</keyword>